<name>A0A6A7W9J5_9BACT</name>
<sequence>MKRKIQTITTLIIAAITLCGTPLKTQAAEAARQVFWTDGNSQVSYSVNAKTSDVVKIALQLFAHDMQTITGRAAKEKANAPLQIFQMDQLSNKEFAILEKYNLPIHHFITKKESFYIATRNGKLVVVGSDARGTAYGILELSRMAGVSPWTDWNDSKPHKQSTIGTQQGYESLQIPDTEYRGLALNSSRWMNSRNFSSIARLMLRLRANTLWQESSHHEVLYDKAVTDSFDIIIGSGHKVLQAQGKKHKKHKHTISDIKILWSNPQLWLRSSAPGVIVQEMSTKHEACIANVYNPKSAAYQLQLVMDMAWNRKSVSASTLTKHLQSWLSSQLGSNLGRHLLPIMKEYYRLTSIRQPEYMIMPFGNMEFHSGEFGNELERYLYAYDQLKAKVAGIERSVPNELSDTYFQLVKYPVFSAALIAEKELEAQEARHIARPGLFDKDDEAKAAAALSLDAYQQLKTLVQHYCSIGKGKWRNIIDPNDGALQMPQLPGRLSNEQISQYKQEAFDRETDLRPLRAMSNDIIAKNAYEWNSTSGKQPATLLPLSGHSNQCVLLPKESTLHYTFSILKGGDARFTLASLPDYAGNKGNQQVSIRIDQGEPVVISLHDDYNSSLWKSDIWRGQTLKSIFITLEKGDHTIDITALDDSVILDQWVLDFDVDREYYAIPTVNKM</sequence>
<dbReference type="Gene3D" id="3.30.379.10">
    <property type="entry name" value="Chitobiase/beta-hexosaminidase domain 2-like"/>
    <property type="match status" value="1"/>
</dbReference>
<dbReference type="GO" id="GO:0016787">
    <property type="term" value="F:hydrolase activity"/>
    <property type="evidence" value="ECO:0007669"/>
    <property type="project" value="UniProtKB-KW"/>
</dbReference>
<keyword evidence="2" id="KW-0732">Signal</keyword>
<dbReference type="GO" id="GO:0005975">
    <property type="term" value="P:carbohydrate metabolic process"/>
    <property type="evidence" value="ECO:0007669"/>
    <property type="project" value="UniProtKB-ARBA"/>
</dbReference>
<dbReference type="EMBL" id="VZAD01000033">
    <property type="protein sequence ID" value="MQP11018.1"/>
    <property type="molecule type" value="Genomic_DNA"/>
</dbReference>
<comment type="caution">
    <text evidence="4">The sequence shown here is derived from an EMBL/GenBank/DDBJ whole genome shotgun (WGS) entry which is preliminary data.</text>
</comment>
<dbReference type="Proteomes" id="UP000384372">
    <property type="component" value="Unassembled WGS sequence"/>
</dbReference>
<reference evidence="4 5" key="1">
    <citation type="submission" date="2019-09" db="EMBL/GenBank/DDBJ databases">
        <title>Distinct polysaccharide growth profiles of human intestinal Prevotella copri isolates.</title>
        <authorList>
            <person name="Fehlner-Peach H."/>
            <person name="Magnabosco C."/>
            <person name="Raghavan V."/>
            <person name="Scher J.U."/>
            <person name="Tett A."/>
            <person name="Cox L.M."/>
            <person name="Gottsegen C."/>
            <person name="Watters A."/>
            <person name="Wiltshire- Gordon J.D."/>
            <person name="Segata N."/>
            <person name="Bonneau R."/>
            <person name="Littman D.R."/>
        </authorList>
    </citation>
    <scope>NUCLEOTIDE SEQUENCE [LARGE SCALE GENOMIC DNA]</scope>
    <source>
        <strain evidence="5">iAQ1173</strain>
    </source>
</reference>
<accession>A0A6A7W9J5</accession>
<dbReference type="OrthoDB" id="8727830at2"/>
<dbReference type="RefSeq" id="WP_158462843.1">
    <property type="nucleotide sequence ID" value="NZ_VZAD01000033.1"/>
</dbReference>
<feature type="domain" description="Gylcosyl hydrolase 115 C-terminal" evidence="3">
    <location>
        <begin position="541"/>
        <end position="662"/>
    </location>
</feature>
<dbReference type="InterPro" id="IPR029018">
    <property type="entry name" value="Hex-like_dom2"/>
</dbReference>
<protein>
    <recommendedName>
        <fullName evidence="3">Gylcosyl hydrolase 115 C-terminal domain-containing protein</fullName>
    </recommendedName>
</protein>
<dbReference type="PANTHER" id="PTHR37842">
    <property type="match status" value="1"/>
</dbReference>
<dbReference type="Gene3D" id="1.20.58.2150">
    <property type="match status" value="1"/>
</dbReference>
<dbReference type="InterPro" id="IPR031924">
    <property type="entry name" value="GH115"/>
</dbReference>
<feature type="signal peptide" evidence="2">
    <location>
        <begin position="1"/>
        <end position="27"/>
    </location>
</feature>
<evidence type="ECO:0000313" key="4">
    <source>
        <dbReference type="EMBL" id="MQP11018.1"/>
    </source>
</evidence>
<gene>
    <name evidence="4" type="ORF">F7D20_03365</name>
</gene>
<feature type="chain" id="PRO_5025574556" description="Gylcosyl hydrolase 115 C-terminal domain-containing protein" evidence="2">
    <location>
        <begin position="28"/>
        <end position="672"/>
    </location>
</feature>
<keyword evidence="1" id="KW-0378">Hydrolase</keyword>
<dbReference type="InterPro" id="IPR041437">
    <property type="entry name" value="GH115_C"/>
</dbReference>
<dbReference type="Pfam" id="PF17829">
    <property type="entry name" value="GH115_C"/>
    <property type="match status" value="1"/>
</dbReference>
<dbReference type="Pfam" id="PF15979">
    <property type="entry name" value="Glyco_hydro_115"/>
    <property type="match status" value="1"/>
</dbReference>
<proteinExistence type="predicted"/>
<evidence type="ECO:0000256" key="2">
    <source>
        <dbReference type="SAM" id="SignalP"/>
    </source>
</evidence>
<dbReference type="PANTHER" id="PTHR37842:SF2">
    <property type="entry name" value="GYLCOSYL HYDROLASE 115 C-TERMINAL DOMAIN-CONTAINING PROTEIN"/>
    <property type="match status" value="1"/>
</dbReference>
<dbReference type="AlphaFoldDB" id="A0A6A7W9J5"/>
<evidence type="ECO:0000259" key="3">
    <source>
        <dbReference type="Pfam" id="PF17829"/>
    </source>
</evidence>
<dbReference type="Gene3D" id="2.60.120.1620">
    <property type="match status" value="1"/>
</dbReference>
<evidence type="ECO:0000256" key="1">
    <source>
        <dbReference type="ARBA" id="ARBA00022801"/>
    </source>
</evidence>
<organism evidence="4 5">
    <name type="scientific">Segatella copri</name>
    <dbReference type="NCBI Taxonomy" id="165179"/>
    <lineage>
        <taxon>Bacteria</taxon>
        <taxon>Pseudomonadati</taxon>
        <taxon>Bacteroidota</taxon>
        <taxon>Bacteroidia</taxon>
        <taxon>Bacteroidales</taxon>
        <taxon>Prevotellaceae</taxon>
        <taxon>Segatella</taxon>
    </lineage>
</organism>
<evidence type="ECO:0000313" key="5">
    <source>
        <dbReference type="Proteomes" id="UP000384372"/>
    </source>
</evidence>
<keyword evidence="5" id="KW-1185">Reference proteome</keyword>
<dbReference type="SUPFAM" id="SSF55545">
    <property type="entry name" value="beta-N-acetylhexosaminidase-like domain"/>
    <property type="match status" value="1"/>
</dbReference>